<organism evidence="2 3">
    <name type="scientific">Ficus carica</name>
    <name type="common">Common fig</name>
    <dbReference type="NCBI Taxonomy" id="3494"/>
    <lineage>
        <taxon>Eukaryota</taxon>
        <taxon>Viridiplantae</taxon>
        <taxon>Streptophyta</taxon>
        <taxon>Embryophyta</taxon>
        <taxon>Tracheophyta</taxon>
        <taxon>Spermatophyta</taxon>
        <taxon>Magnoliopsida</taxon>
        <taxon>eudicotyledons</taxon>
        <taxon>Gunneridae</taxon>
        <taxon>Pentapetalae</taxon>
        <taxon>rosids</taxon>
        <taxon>fabids</taxon>
        <taxon>Rosales</taxon>
        <taxon>Moraceae</taxon>
        <taxon>Ficeae</taxon>
        <taxon>Ficus</taxon>
    </lineage>
</organism>
<protein>
    <submittedName>
        <fullName evidence="2">Uncharacterized protein</fullName>
    </submittedName>
</protein>
<dbReference type="PANTHER" id="PTHR37218">
    <property type="entry name" value="COILED-COIL PROTEIN"/>
    <property type="match status" value="1"/>
</dbReference>
<feature type="region of interest" description="Disordered" evidence="1">
    <location>
        <begin position="1"/>
        <end position="164"/>
    </location>
</feature>
<proteinExistence type="predicted"/>
<feature type="compositionally biased region" description="Basic residues" evidence="1">
    <location>
        <begin position="1"/>
        <end position="11"/>
    </location>
</feature>
<feature type="compositionally biased region" description="Basic and acidic residues" evidence="1">
    <location>
        <begin position="76"/>
        <end position="91"/>
    </location>
</feature>
<feature type="compositionally biased region" description="Basic residues" evidence="1">
    <location>
        <begin position="138"/>
        <end position="158"/>
    </location>
</feature>
<evidence type="ECO:0000313" key="3">
    <source>
        <dbReference type="Proteomes" id="UP001187192"/>
    </source>
</evidence>
<accession>A0AA88DI14</accession>
<keyword evidence="3" id="KW-1185">Reference proteome</keyword>
<name>A0AA88DI14_FICCA</name>
<dbReference type="Proteomes" id="UP001187192">
    <property type="component" value="Unassembled WGS sequence"/>
</dbReference>
<evidence type="ECO:0000256" key="1">
    <source>
        <dbReference type="SAM" id="MobiDB-lite"/>
    </source>
</evidence>
<dbReference type="EMBL" id="BTGU01000015">
    <property type="protein sequence ID" value="GMN43029.1"/>
    <property type="molecule type" value="Genomic_DNA"/>
</dbReference>
<sequence>MGGKGRKRREKNYKAAHGGGYTRLPPPPDPSQVDALPSKLRKLISFTSSLSQGSEKESKDLQKKRKNEDGVSQLSRPKDKITLESTIRDANLRMLQNTNDGDDSAKSSTSEKRKRKRKRKQIEDLRFEAPMEKSGISSKRRERKKKYLEAKKNKHKKAKTEDKLDFPGREEVKFGDIVLAPPKLATFTKALKNRQDASKERVRLQAIEEYRKRRGWTSRPGIHLPSPVTAVIES</sequence>
<feature type="compositionally biased region" description="Basic and acidic residues" evidence="1">
    <location>
        <begin position="54"/>
        <end position="69"/>
    </location>
</feature>
<dbReference type="AlphaFoldDB" id="A0AA88DI14"/>
<evidence type="ECO:0000313" key="2">
    <source>
        <dbReference type="EMBL" id="GMN43029.1"/>
    </source>
</evidence>
<gene>
    <name evidence="2" type="ORF">TIFTF001_012229</name>
</gene>
<dbReference type="PANTHER" id="PTHR37218:SF2">
    <property type="entry name" value="COILED-COIL PROTEIN"/>
    <property type="match status" value="1"/>
</dbReference>
<reference evidence="2" key="1">
    <citation type="submission" date="2023-07" db="EMBL/GenBank/DDBJ databases">
        <title>draft genome sequence of fig (Ficus carica).</title>
        <authorList>
            <person name="Takahashi T."/>
            <person name="Nishimura K."/>
        </authorList>
    </citation>
    <scope>NUCLEOTIDE SEQUENCE</scope>
</reference>
<comment type="caution">
    <text evidence="2">The sequence shown here is derived from an EMBL/GenBank/DDBJ whole genome shotgun (WGS) entry which is preliminary data.</text>
</comment>
<feature type="compositionally biased region" description="Basic and acidic residues" evidence="1">
    <location>
        <begin position="121"/>
        <end position="131"/>
    </location>
</feature>